<proteinExistence type="predicted"/>
<dbReference type="PANTHER" id="PTHR10527">
    <property type="entry name" value="IMPORTIN BETA"/>
    <property type="match status" value="1"/>
</dbReference>
<feature type="region of interest" description="Disordered" evidence="6">
    <location>
        <begin position="1519"/>
        <end position="1557"/>
    </location>
</feature>
<dbReference type="InterPro" id="IPR016024">
    <property type="entry name" value="ARM-type_fold"/>
</dbReference>
<dbReference type="Gene3D" id="1.25.10.10">
    <property type="entry name" value="Leucine-rich Repeat Variant"/>
    <property type="match status" value="1"/>
</dbReference>
<feature type="region of interest" description="Disordered" evidence="6">
    <location>
        <begin position="1190"/>
        <end position="1246"/>
    </location>
</feature>
<feature type="compositionally biased region" description="Basic and acidic residues" evidence="6">
    <location>
        <begin position="1589"/>
        <end position="1610"/>
    </location>
</feature>
<name>A0ABR4NCT9_9FUNG</name>
<dbReference type="InterPro" id="IPR011989">
    <property type="entry name" value="ARM-like"/>
</dbReference>
<keyword evidence="4" id="KW-0677">Repeat</keyword>
<evidence type="ECO:0000256" key="2">
    <source>
        <dbReference type="ARBA" id="ARBA00022448"/>
    </source>
</evidence>
<dbReference type="SUPFAM" id="SSF48371">
    <property type="entry name" value="ARM repeat"/>
    <property type="match status" value="1"/>
</dbReference>
<evidence type="ECO:0000256" key="5">
    <source>
        <dbReference type="ARBA" id="ARBA00022927"/>
    </source>
</evidence>
<evidence type="ECO:0000313" key="9">
    <source>
        <dbReference type="Proteomes" id="UP001527925"/>
    </source>
</evidence>
<dbReference type="InterPro" id="IPR040122">
    <property type="entry name" value="Importin_beta"/>
</dbReference>
<keyword evidence="2" id="KW-0813">Transport</keyword>
<evidence type="ECO:0000259" key="7">
    <source>
        <dbReference type="PROSITE" id="PS50166"/>
    </source>
</evidence>
<dbReference type="EMBL" id="JADGIZ020000011">
    <property type="protein sequence ID" value="KAL2917347.1"/>
    <property type="molecule type" value="Genomic_DNA"/>
</dbReference>
<dbReference type="Pfam" id="PF25574">
    <property type="entry name" value="TPR_IMB1"/>
    <property type="match status" value="1"/>
</dbReference>
<dbReference type="PROSITE" id="PS50166">
    <property type="entry name" value="IMPORTIN_B_NT"/>
    <property type="match status" value="1"/>
</dbReference>
<feature type="region of interest" description="Disordered" evidence="6">
    <location>
        <begin position="1583"/>
        <end position="1633"/>
    </location>
</feature>
<evidence type="ECO:0000256" key="3">
    <source>
        <dbReference type="ARBA" id="ARBA00022490"/>
    </source>
</evidence>
<dbReference type="InterPro" id="IPR058584">
    <property type="entry name" value="IMB1_TNPO1-like_TPR"/>
</dbReference>
<dbReference type="Pfam" id="PF03810">
    <property type="entry name" value="IBN_N"/>
    <property type="match status" value="1"/>
</dbReference>
<keyword evidence="5" id="KW-0653">Protein transport</keyword>
<feature type="compositionally biased region" description="Low complexity" evidence="6">
    <location>
        <begin position="1212"/>
        <end position="1232"/>
    </location>
</feature>
<keyword evidence="3" id="KW-0963">Cytoplasm</keyword>
<evidence type="ECO:0000256" key="4">
    <source>
        <dbReference type="ARBA" id="ARBA00022737"/>
    </source>
</evidence>
<evidence type="ECO:0000256" key="6">
    <source>
        <dbReference type="SAM" id="MobiDB-lite"/>
    </source>
</evidence>
<organism evidence="8 9">
    <name type="scientific">Polyrhizophydium stewartii</name>
    <dbReference type="NCBI Taxonomy" id="2732419"/>
    <lineage>
        <taxon>Eukaryota</taxon>
        <taxon>Fungi</taxon>
        <taxon>Fungi incertae sedis</taxon>
        <taxon>Chytridiomycota</taxon>
        <taxon>Chytridiomycota incertae sedis</taxon>
        <taxon>Chytridiomycetes</taxon>
        <taxon>Rhizophydiales</taxon>
        <taxon>Rhizophydiales incertae sedis</taxon>
        <taxon>Polyrhizophydium</taxon>
    </lineage>
</organism>
<protein>
    <submittedName>
        <fullName evidence="8">Karyopherin Kap95</fullName>
    </submittedName>
</protein>
<evidence type="ECO:0000313" key="8">
    <source>
        <dbReference type="EMBL" id="KAL2917347.1"/>
    </source>
</evidence>
<gene>
    <name evidence="8" type="primary">kap95</name>
    <name evidence="8" type="ORF">HK105_203011</name>
</gene>
<evidence type="ECO:0000256" key="1">
    <source>
        <dbReference type="ARBA" id="ARBA00004496"/>
    </source>
</evidence>
<dbReference type="InterPro" id="IPR001494">
    <property type="entry name" value="Importin-beta_N"/>
</dbReference>
<feature type="domain" description="Importin N-terminal" evidence="7">
    <location>
        <begin position="22"/>
        <end position="102"/>
    </location>
</feature>
<reference evidence="8 9" key="1">
    <citation type="submission" date="2023-09" db="EMBL/GenBank/DDBJ databases">
        <title>Pangenome analysis of Batrachochytrium dendrobatidis and related Chytrids.</title>
        <authorList>
            <person name="Yacoub M.N."/>
            <person name="Stajich J.E."/>
            <person name="James T.Y."/>
        </authorList>
    </citation>
    <scope>NUCLEOTIDE SEQUENCE [LARGE SCALE GENOMIC DNA]</scope>
    <source>
        <strain evidence="8 9">JEL0888</strain>
    </source>
</reference>
<feature type="compositionally biased region" description="Low complexity" evidence="6">
    <location>
        <begin position="1521"/>
        <end position="1535"/>
    </location>
</feature>
<dbReference type="Pfam" id="PF13513">
    <property type="entry name" value="HEAT_EZ"/>
    <property type="match status" value="1"/>
</dbReference>
<comment type="caution">
    <text evidence="8">The sequence shown here is derived from an EMBL/GenBank/DDBJ whole genome shotgun (WGS) entry which is preliminary data.</text>
</comment>
<accession>A0ABR4NCT9</accession>
<dbReference type="Proteomes" id="UP001527925">
    <property type="component" value="Unassembled WGS sequence"/>
</dbReference>
<comment type="subcellular location">
    <subcellularLocation>
        <location evidence="1">Cytoplasm</location>
    </subcellularLocation>
</comment>
<sequence>MSSIAELLQNTLSPIQSVREDASNKLESLAQSDFPQYIGLLCTELANEQLPSHLRRSAGLLLKNSLSSRDVIRQAEFTTRWVSTDATFRAQVKTSILATIVSPDVGAGTAAGQVATAIAVIELSRGEWNDLIPSLLDKIMTLTSDAARQSSLQALGFICEAVEPHILASQSNAILNAVALGARKEETNPAVRLAAIQALYNSLEFIRGNFDNEGERNYIMQIICETTQSENSDVQVAAFECLVRVMSLYYDKMVFYMQKALYQLTLLGMRHDNEKVALQAIEFWSTVAETESEIAYEVQEAYEAGEVPDRQSYQFAQSALSQIVPSLLWLMTKKEDEEDEDEWNVSMAAATCLSLFAGCVCDHIIPHVLPMIEQNIKNEDWRNREAAVMAFGSILEGPDPNQLGELVRMALPTLLQLMSDPVVQVKDTTAWTLSRVCQNLVQFIKPEEMPQLVTVILTGLADSPRVAVNCAWCIINLAENTSPTGDEDHAESSPLSPYFEAMLTGLNQCGERAAQDPHLRASVYEAMAMLVSNCSNDCLPSVQNLTAVLLQRLADSIAVHSQLVGADDRRMHFEFQANMCSVLTSIVRRVGPPIASISDNIMNTLLLVISNASKVSTVMEDAFLVIGALATAIEAHFVRYMDSFLPFLSAAMQNHEEHQLCTIAVGLVGDICRALNEAILPYCEGLMQVIGQLLTNPKIHSSVKPACLAVLGDMALAIGSKFAPFAQPALKVIHTMAEEIERMPLTTGEQVEFSYQMREGIAEAYVGIVQGLKSGDSAHLIVPHTSEIFTFLNRSTADQGRPESLTRSIVGLVGDLAEILPLGTMKPLFSEEWIQLLLREIKTDRSVSISTKEVGKWTREMPRTREFASEARLSALMLARCRTSHIRDRAMDLLLEALDTNALATDAHEAQALQHLWSELVHVFRSVIDDRRRRRAMAGGLAFAPRAAQLPSPFAAGLHNGAASAIGGSPHDRGVAELLESALDTKVLVDGHLERVLGCLQLTMQRIEYARDVKPFDLLPVMDESFQLLLEDLQLVRSDDPYVLQLISSIADSVHFAMTATHNEDKEEVMAFPIGISLLSQIVRMVIPDDLLTMYESFHGIMADLSEKGQWHLGRKFIRILAAAAMLKQEACILFIRFVRDLEGLNWQWQFLGILCLGAIACSSEASPIRRLALEDGLFVYADHGSELRAAAPKQERQQRQIQTPDLVGKSTLATPDPTSLAPAPPSTAAAAGSHVLGSHAADGDARNRPAMQTALQHAWKLRAAVAVALTEIYQQYRSQPHGLLAREVMSKQRSQETHLVVQRLLNAPAAIAPQEKTLRRISFLFKYTCVSLAELYADTQSDYMYLRKYVRTAERNESRRRAQRMKHGSTVRLDDVWEHASLGRRGPQMTFDGLGMLGGGGGGGGGGGASVARSVDGDHVSRDACSNASPVAGQSAMAMLMRSMNSPLPSQRLQEAAKQSTRSRLTKDKVERMITGGGLAQLSIDPYHTNYKRVRIQPSVISDSFEEFLQEFHSRPPIPSLAQLPPLAPSTLPSYMPPPAPPLDADKVVSQPSNGTANRRKLFNVDRLSLAEQTYLAAAEAAVHGRASRTERGDHQEKHEHSTTADDSKQQQPVDQTKVVKHVIPTVANTDK</sequence>
<keyword evidence="9" id="KW-1185">Reference proteome</keyword>
<dbReference type="SMART" id="SM00913">
    <property type="entry name" value="IBN_N"/>
    <property type="match status" value="1"/>
</dbReference>